<dbReference type="Proteomes" id="UP000299102">
    <property type="component" value="Unassembled WGS sequence"/>
</dbReference>
<dbReference type="AlphaFoldDB" id="A0A4C1V511"/>
<name>A0A4C1V511_EUMVA</name>
<evidence type="ECO:0000313" key="2">
    <source>
        <dbReference type="Proteomes" id="UP000299102"/>
    </source>
</evidence>
<keyword evidence="2" id="KW-1185">Reference proteome</keyword>
<sequence length="125" mass="13711">MANKTDQASPLLLYHEGSDASRATMNLLRVQFCYSKVWSTTLQNSPITPLCNEVGGNATGRGPGPTCPLLPRPPSWCLTTKCAEFWLARWPKTVRYGNLGQTFMSSSRHSITKAGHTPNDMLAQA</sequence>
<proteinExistence type="predicted"/>
<evidence type="ECO:0000313" key="1">
    <source>
        <dbReference type="EMBL" id="GBP33669.1"/>
    </source>
</evidence>
<comment type="caution">
    <text evidence="1">The sequence shown here is derived from an EMBL/GenBank/DDBJ whole genome shotgun (WGS) entry which is preliminary data.</text>
</comment>
<protein>
    <submittedName>
        <fullName evidence="1">Uncharacterized protein</fullName>
    </submittedName>
</protein>
<accession>A0A4C1V511</accession>
<organism evidence="1 2">
    <name type="scientific">Eumeta variegata</name>
    <name type="common">Bagworm moth</name>
    <name type="synonym">Eumeta japonica</name>
    <dbReference type="NCBI Taxonomy" id="151549"/>
    <lineage>
        <taxon>Eukaryota</taxon>
        <taxon>Metazoa</taxon>
        <taxon>Ecdysozoa</taxon>
        <taxon>Arthropoda</taxon>
        <taxon>Hexapoda</taxon>
        <taxon>Insecta</taxon>
        <taxon>Pterygota</taxon>
        <taxon>Neoptera</taxon>
        <taxon>Endopterygota</taxon>
        <taxon>Lepidoptera</taxon>
        <taxon>Glossata</taxon>
        <taxon>Ditrysia</taxon>
        <taxon>Tineoidea</taxon>
        <taxon>Psychidae</taxon>
        <taxon>Oiketicinae</taxon>
        <taxon>Eumeta</taxon>
    </lineage>
</organism>
<dbReference type="EMBL" id="BGZK01000277">
    <property type="protein sequence ID" value="GBP33669.1"/>
    <property type="molecule type" value="Genomic_DNA"/>
</dbReference>
<gene>
    <name evidence="1" type="ORF">EVAR_16705_1</name>
</gene>
<reference evidence="1 2" key="1">
    <citation type="journal article" date="2019" name="Commun. Biol.">
        <title>The bagworm genome reveals a unique fibroin gene that provides high tensile strength.</title>
        <authorList>
            <person name="Kono N."/>
            <person name="Nakamura H."/>
            <person name="Ohtoshi R."/>
            <person name="Tomita M."/>
            <person name="Numata K."/>
            <person name="Arakawa K."/>
        </authorList>
    </citation>
    <scope>NUCLEOTIDE SEQUENCE [LARGE SCALE GENOMIC DNA]</scope>
</reference>